<comment type="caution">
    <text evidence="1">The sequence shown here is derived from an EMBL/GenBank/DDBJ whole genome shotgun (WGS) entry which is preliminary data.</text>
</comment>
<name>A0A4Y7TIB8_COPMI</name>
<protein>
    <submittedName>
        <fullName evidence="1">Uncharacterized protein</fullName>
    </submittedName>
</protein>
<dbReference type="Proteomes" id="UP000298030">
    <property type="component" value="Unassembled WGS sequence"/>
</dbReference>
<dbReference type="AlphaFoldDB" id="A0A4Y7TIB8"/>
<evidence type="ECO:0000313" key="1">
    <source>
        <dbReference type="EMBL" id="TEB33678.1"/>
    </source>
</evidence>
<reference evidence="1 2" key="1">
    <citation type="journal article" date="2019" name="Nat. Ecol. Evol.">
        <title>Megaphylogeny resolves global patterns of mushroom evolution.</title>
        <authorList>
            <person name="Varga T."/>
            <person name="Krizsan K."/>
            <person name="Foldi C."/>
            <person name="Dima B."/>
            <person name="Sanchez-Garcia M."/>
            <person name="Sanchez-Ramirez S."/>
            <person name="Szollosi G.J."/>
            <person name="Szarkandi J.G."/>
            <person name="Papp V."/>
            <person name="Albert L."/>
            <person name="Andreopoulos W."/>
            <person name="Angelini C."/>
            <person name="Antonin V."/>
            <person name="Barry K.W."/>
            <person name="Bougher N.L."/>
            <person name="Buchanan P."/>
            <person name="Buyck B."/>
            <person name="Bense V."/>
            <person name="Catcheside P."/>
            <person name="Chovatia M."/>
            <person name="Cooper J."/>
            <person name="Damon W."/>
            <person name="Desjardin D."/>
            <person name="Finy P."/>
            <person name="Geml J."/>
            <person name="Haridas S."/>
            <person name="Hughes K."/>
            <person name="Justo A."/>
            <person name="Karasinski D."/>
            <person name="Kautmanova I."/>
            <person name="Kiss B."/>
            <person name="Kocsube S."/>
            <person name="Kotiranta H."/>
            <person name="LaButti K.M."/>
            <person name="Lechner B.E."/>
            <person name="Liimatainen K."/>
            <person name="Lipzen A."/>
            <person name="Lukacs Z."/>
            <person name="Mihaltcheva S."/>
            <person name="Morgado L.N."/>
            <person name="Niskanen T."/>
            <person name="Noordeloos M.E."/>
            <person name="Ohm R.A."/>
            <person name="Ortiz-Santana B."/>
            <person name="Ovrebo C."/>
            <person name="Racz N."/>
            <person name="Riley R."/>
            <person name="Savchenko A."/>
            <person name="Shiryaev A."/>
            <person name="Soop K."/>
            <person name="Spirin V."/>
            <person name="Szebenyi C."/>
            <person name="Tomsovsky M."/>
            <person name="Tulloss R.E."/>
            <person name="Uehling J."/>
            <person name="Grigoriev I.V."/>
            <person name="Vagvolgyi C."/>
            <person name="Papp T."/>
            <person name="Martin F.M."/>
            <person name="Miettinen O."/>
            <person name="Hibbett D.S."/>
            <person name="Nagy L.G."/>
        </authorList>
    </citation>
    <scope>NUCLEOTIDE SEQUENCE [LARGE SCALE GENOMIC DNA]</scope>
    <source>
        <strain evidence="1 2">FP101781</strain>
    </source>
</reference>
<gene>
    <name evidence="1" type="ORF">FA13DRAFT_1707926</name>
</gene>
<organism evidence="1 2">
    <name type="scientific">Coprinellus micaceus</name>
    <name type="common">Glistening ink-cap mushroom</name>
    <name type="synonym">Coprinus micaceus</name>
    <dbReference type="NCBI Taxonomy" id="71717"/>
    <lineage>
        <taxon>Eukaryota</taxon>
        <taxon>Fungi</taxon>
        <taxon>Dikarya</taxon>
        <taxon>Basidiomycota</taxon>
        <taxon>Agaricomycotina</taxon>
        <taxon>Agaricomycetes</taxon>
        <taxon>Agaricomycetidae</taxon>
        <taxon>Agaricales</taxon>
        <taxon>Agaricineae</taxon>
        <taxon>Psathyrellaceae</taxon>
        <taxon>Coprinellus</taxon>
    </lineage>
</organism>
<sequence>MAGFAVAELISTLKNAVTSPDVSLERLCATIRPVHALKQDRLLEQIQRIPPVAGHSPTTSLPSTFLSLAQVLIPHPRPRSRGPPRITMPSTVAIENGSVNWHWRAYAYGEMVPRRTLRESAFNFPERGLGYSASKSTEETRPFCVDSTHPGLKKGAELSNPLHVLTVAGTGGGARVAPARRFKFSHTVTVTHTLNELALGYGFPFNPPPVRSRPSPAGSFHQVWIASENPLCRKTFQPPTTRSLVLVLDIGGDSSAESQRWLPFSH</sequence>
<accession>A0A4Y7TIB8</accession>
<proteinExistence type="predicted"/>
<keyword evidence="2" id="KW-1185">Reference proteome</keyword>
<evidence type="ECO:0000313" key="2">
    <source>
        <dbReference type="Proteomes" id="UP000298030"/>
    </source>
</evidence>
<dbReference type="EMBL" id="QPFP01000011">
    <property type="protein sequence ID" value="TEB33678.1"/>
    <property type="molecule type" value="Genomic_DNA"/>
</dbReference>